<organism evidence="1 2">
    <name type="scientific">Pseudozyma flocculosa</name>
    <dbReference type="NCBI Taxonomy" id="84751"/>
    <lineage>
        <taxon>Eukaryota</taxon>
        <taxon>Fungi</taxon>
        <taxon>Dikarya</taxon>
        <taxon>Basidiomycota</taxon>
        <taxon>Ustilaginomycotina</taxon>
        <taxon>Ustilaginomycetes</taxon>
        <taxon>Ustilaginales</taxon>
        <taxon>Ustilaginaceae</taxon>
        <taxon>Pseudozyma</taxon>
    </lineage>
</organism>
<protein>
    <submittedName>
        <fullName evidence="1">Uncharacterized protein</fullName>
    </submittedName>
</protein>
<evidence type="ECO:0000313" key="2">
    <source>
        <dbReference type="Proteomes" id="UP000323386"/>
    </source>
</evidence>
<dbReference type="EMBL" id="OOIP01000005">
    <property type="protein sequence ID" value="SPO36736.1"/>
    <property type="molecule type" value="Genomic_DNA"/>
</dbReference>
<dbReference type="Proteomes" id="UP000323386">
    <property type="component" value="Unassembled WGS sequence"/>
</dbReference>
<accession>A0A5C3EYK9</accession>
<gene>
    <name evidence="1" type="ORF">PSFLO_02207</name>
</gene>
<keyword evidence="2" id="KW-1185">Reference proteome</keyword>
<dbReference type="AlphaFoldDB" id="A0A5C3EYK9"/>
<sequence>MTHRRLLYDVRIVALYAGSPVGAPFRKASFWCRCVRSSDPGVIPDIPYETKISIAFSEADVQAVLDWTMPWRDPNDVSGRAVVNAIKAHIEVLAPHLATVEDEVTKEDLIAAMIAAGCRLSTPYTLIPRIALVFETDRIALGRNERVATHRSLVPVYQRLARVFRGVYLAEGTRLIDNTLRIQNRVTFAIRVHTSRINDDVRAVFEEVAMRPDIQTRSDLLDFLFRTVRAQDVIVPPPPYPAIYYGSDGELLLYIKGVDDHPHQKHSFRSGDADLLNKALLSFQRLLAEHSDTWHEDGGAGLLVAWKKAIEDAARDKYGEVGRNVKAPSANPGTAFEFSAKATVYRWTTRFSEEDIRATRLPDINRYDERYAGRPSALTVYDVLAAPKVATSLDMPLTVRGDDVISYIKRPNGPLPAGLEQLEVYRDLLAVGPMEAIFANISGTISAIGPAIDLGACYEVQDGATVRKRHEADNISIVPNWLNMAKLTHSAATARLCLLAIHLNRQEGFRPLLDFIDKLMWLLYPLDVFSSTGAFSSGNNSDSIAVLQTIAAYVDGTTAQLPAEAETLLRTTPPRHEMQPAAFAALAGVNSEHAALLVDDGDEPQDARPEAADAASALSSAELAEIFERDAQNRVQPCQAYGQLDFPALFEGLPWAVDEALALCLRLYITFITECDFTACIVIGVLVPDWVRVGGKPYPELAILVVIKRLLAAGLLCQRPPPPMTTSTSSVKVPGAIG</sequence>
<name>A0A5C3EYK9_9BASI</name>
<proteinExistence type="predicted"/>
<reference evidence="1 2" key="1">
    <citation type="submission" date="2018-03" db="EMBL/GenBank/DDBJ databases">
        <authorList>
            <person name="Guldener U."/>
        </authorList>
    </citation>
    <scope>NUCLEOTIDE SEQUENCE [LARGE SCALE GENOMIC DNA]</scope>
    <source>
        <strain evidence="1 2">DAOM196992</strain>
    </source>
</reference>
<evidence type="ECO:0000313" key="1">
    <source>
        <dbReference type="EMBL" id="SPO36736.1"/>
    </source>
</evidence>